<dbReference type="Proteomes" id="UP000004956">
    <property type="component" value="Unassembled WGS sequence"/>
</dbReference>
<reference evidence="1 2" key="1">
    <citation type="submission" date="2011-11" db="EMBL/GenBank/DDBJ databases">
        <authorList>
            <person name="Weinstock G."/>
            <person name="Sodergren E."/>
            <person name="Clifton S."/>
            <person name="Fulton L."/>
            <person name="Fulton B."/>
            <person name="Courtney L."/>
            <person name="Fronick C."/>
            <person name="Harrison M."/>
            <person name="Strong C."/>
            <person name="Farmer C."/>
            <person name="Delahaunty K."/>
            <person name="Markovic C."/>
            <person name="Hall O."/>
            <person name="Minx P."/>
            <person name="Tomlinson C."/>
            <person name="Mitreva M."/>
            <person name="Hou S."/>
            <person name="Chen J."/>
            <person name="Wollam A."/>
            <person name="Pepin K.H."/>
            <person name="Johnson M."/>
            <person name="Bhonagiri V."/>
            <person name="Zhang X."/>
            <person name="Suruliraj S."/>
            <person name="Warren W."/>
            <person name="Chinwalla A."/>
            <person name="Mardis E.R."/>
            <person name="Wilson R.K."/>
        </authorList>
    </citation>
    <scope>NUCLEOTIDE SEQUENCE [LARGE SCALE GENOMIC DNA]</scope>
    <source>
        <strain evidence="1 2">YIT 11816</strain>
    </source>
</reference>
<name>H3KEU8_9BURK</name>
<dbReference type="EMBL" id="AFBQ01000175">
    <property type="protein sequence ID" value="EHY31350.1"/>
    <property type="molecule type" value="Genomic_DNA"/>
</dbReference>
<sequence>MISATMVPMTKTILSTIKNALARVAFRIEDRKADRKYEREGKKGFNGDFAVVAFRPDGFPSGDLIEFPPQALPFLVEAFHFEWEGVTENRPFPAIAPSWFADAEVTAPDAVAAAKVDRLMTSIFLNDEGEETKRPTLDDTLIVSYVKGEDRMDTTQWVILQMPIKLVLERLRMAEDAKNVPPVVAADADACPDWWAAVRRAYPNDTFWVPRAARLAR</sequence>
<dbReference type="PATRIC" id="fig|762967.3.peg.996"/>
<gene>
    <name evidence="1" type="ORF">HMPREF9440_01263</name>
</gene>
<accession>H3KEU8</accession>
<dbReference type="HOGENOM" id="CLU_1271738_0_0_4"/>
<comment type="caution">
    <text evidence="1">The sequence shown here is derived from an EMBL/GenBank/DDBJ whole genome shotgun (WGS) entry which is preliminary data.</text>
</comment>
<dbReference type="AlphaFoldDB" id="H3KEU8"/>
<evidence type="ECO:0000313" key="2">
    <source>
        <dbReference type="Proteomes" id="UP000004956"/>
    </source>
</evidence>
<proteinExistence type="predicted"/>
<organism evidence="1 2">
    <name type="scientific">Sutterella parvirubra YIT 11816</name>
    <dbReference type="NCBI Taxonomy" id="762967"/>
    <lineage>
        <taxon>Bacteria</taxon>
        <taxon>Pseudomonadati</taxon>
        <taxon>Pseudomonadota</taxon>
        <taxon>Betaproteobacteria</taxon>
        <taxon>Burkholderiales</taxon>
        <taxon>Sutterellaceae</taxon>
        <taxon>Sutterella</taxon>
    </lineage>
</organism>
<keyword evidence="2" id="KW-1185">Reference proteome</keyword>
<evidence type="ECO:0000313" key="1">
    <source>
        <dbReference type="EMBL" id="EHY31350.1"/>
    </source>
</evidence>
<protein>
    <submittedName>
        <fullName evidence="1">Uncharacterized protein</fullName>
    </submittedName>
</protein>